<accession>A0AAV1PZT1</accession>
<dbReference type="AlphaFoldDB" id="A0AAV1PZT1"/>
<gene>
    <name evidence="1" type="ORF">FSCOSCO3_A007238</name>
</gene>
<dbReference type="Proteomes" id="UP001314229">
    <property type="component" value="Unassembled WGS sequence"/>
</dbReference>
<reference evidence="1 2" key="1">
    <citation type="submission" date="2024-01" db="EMBL/GenBank/DDBJ databases">
        <authorList>
            <person name="Alioto T."/>
            <person name="Alioto T."/>
            <person name="Gomez Garrido J."/>
        </authorList>
    </citation>
    <scope>NUCLEOTIDE SEQUENCE [LARGE SCALE GENOMIC DNA]</scope>
</reference>
<proteinExistence type="predicted"/>
<dbReference type="EMBL" id="CAWUFR010000359">
    <property type="protein sequence ID" value="CAK6976670.1"/>
    <property type="molecule type" value="Genomic_DNA"/>
</dbReference>
<organism evidence="1 2">
    <name type="scientific">Scomber scombrus</name>
    <name type="common">Atlantic mackerel</name>
    <name type="synonym">Scomber vernalis</name>
    <dbReference type="NCBI Taxonomy" id="13677"/>
    <lineage>
        <taxon>Eukaryota</taxon>
        <taxon>Metazoa</taxon>
        <taxon>Chordata</taxon>
        <taxon>Craniata</taxon>
        <taxon>Vertebrata</taxon>
        <taxon>Euteleostomi</taxon>
        <taxon>Actinopterygii</taxon>
        <taxon>Neopterygii</taxon>
        <taxon>Teleostei</taxon>
        <taxon>Neoteleostei</taxon>
        <taxon>Acanthomorphata</taxon>
        <taxon>Pelagiaria</taxon>
        <taxon>Scombriformes</taxon>
        <taxon>Scombridae</taxon>
        <taxon>Scomber</taxon>
    </lineage>
</organism>
<protein>
    <submittedName>
        <fullName evidence="1">Uncharacterized protein</fullName>
    </submittedName>
</protein>
<evidence type="ECO:0000313" key="2">
    <source>
        <dbReference type="Proteomes" id="UP001314229"/>
    </source>
</evidence>
<sequence>LRLSVLQQRDAWPEPLYCLKIAVMKSDVRNQLTSADLTPGSPCSPPQLLFDMLSNRYADKQQNVNDV</sequence>
<comment type="caution">
    <text evidence="1">The sequence shown here is derived from an EMBL/GenBank/DDBJ whole genome shotgun (WGS) entry which is preliminary data.</text>
</comment>
<evidence type="ECO:0000313" key="1">
    <source>
        <dbReference type="EMBL" id="CAK6976670.1"/>
    </source>
</evidence>
<name>A0AAV1PZT1_SCOSC</name>
<feature type="non-terminal residue" evidence="1">
    <location>
        <position position="1"/>
    </location>
</feature>
<keyword evidence="2" id="KW-1185">Reference proteome</keyword>